<comment type="subcellular location">
    <subcellularLocation>
        <location evidence="2 3">Cytoplasm</location>
    </subcellularLocation>
</comment>
<organism evidence="6 7">
    <name type="scientific">Tepidicella xavieri</name>
    <dbReference type="NCBI Taxonomy" id="360241"/>
    <lineage>
        <taxon>Bacteria</taxon>
        <taxon>Pseudomonadati</taxon>
        <taxon>Pseudomonadota</taxon>
        <taxon>Betaproteobacteria</taxon>
        <taxon>Burkholderiales</taxon>
        <taxon>Tepidicella</taxon>
    </lineage>
</organism>
<comment type="cofactor">
    <cofactor evidence="2">
        <name>Mg(2+)</name>
        <dbReference type="ChEBI" id="CHEBI:18420"/>
    </cofactor>
</comment>
<dbReference type="UniPathway" id="UPA00219"/>
<keyword evidence="2" id="KW-0547">Nucleotide-binding</keyword>
<keyword evidence="2" id="KW-0460">Magnesium</keyword>
<feature type="binding site" evidence="2">
    <location>
        <begin position="109"/>
        <end position="115"/>
    </location>
    <ligand>
        <name>ATP</name>
        <dbReference type="ChEBI" id="CHEBI:30616"/>
    </ligand>
</feature>
<feature type="binding site" evidence="2">
    <location>
        <position position="476"/>
    </location>
    <ligand>
        <name>meso-2,6-diaminopimelate</name>
        <dbReference type="ChEBI" id="CHEBI:57791"/>
    </ligand>
</feature>
<keyword evidence="2 3" id="KW-0132">Cell division</keyword>
<dbReference type="GO" id="GO:0008765">
    <property type="term" value="F:UDP-N-acetylmuramoylalanyl-D-glutamate-2,6-diaminopimelate ligase activity"/>
    <property type="evidence" value="ECO:0007669"/>
    <property type="project" value="UniProtKB-UniRule"/>
</dbReference>
<dbReference type="SUPFAM" id="SSF53244">
    <property type="entry name" value="MurD-like peptide ligases, peptide-binding domain"/>
    <property type="match status" value="1"/>
</dbReference>
<comment type="PTM">
    <text evidence="2">Carboxylation is probably crucial for Mg(2+) binding and, consequently, for the gamma-phosphate positioning of ATP.</text>
</comment>
<dbReference type="InterPro" id="IPR035911">
    <property type="entry name" value="MurE/MurF_N"/>
</dbReference>
<evidence type="ECO:0000256" key="2">
    <source>
        <dbReference type="HAMAP-Rule" id="MF_00208"/>
    </source>
</evidence>
<dbReference type="Pfam" id="PF02875">
    <property type="entry name" value="Mur_ligase_C"/>
    <property type="match status" value="1"/>
</dbReference>
<dbReference type="SUPFAM" id="SSF63418">
    <property type="entry name" value="MurE/MurF N-terminal domain"/>
    <property type="match status" value="1"/>
</dbReference>
<dbReference type="GO" id="GO:0000287">
    <property type="term" value="F:magnesium ion binding"/>
    <property type="evidence" value="ECO:0007669"/>
    <property type="project" value="UniProtKB-UniRule"/>
</dbReference>
<keyword evidence="2 6" id="KW-0436">Ligase</keyword>
<dbReference type="Pfam" id="PF08245">
    <property type="entry name" value="Mur_ligase_M"/>
    <property type="match status" value="1"/>
</dbReference>
<comment type="caution">
    <text evidence="6">The sequence shown here is derived from an EMBL/GenBank/DDBJ whole genome shotgun (WGS) entry which is preliminary data.</text>
</comment>
<sequence length="511" mass="54783">MRHLSSVSEAVQWLQALQAQRLVCDSRQLAPGDAFVAWPGSGQDGRRFVNASLRAGAVACLIEAEGAEVWGFTDERVAALPGLKRLAGEMASGFYRHPSQRLRTVAVTGTNGKTSTAWWCAQWLAAVGDEAGLIGTLGAGVPGGALEPTGFTTPDPTTLQALLARFVQEGRRTAVMEASSIGIEEGRLNGLQLHTAVFTNLSQDHLDYHGTMEAYWAAKKALFDWPGLQVAVVNLDDARGRELADELAGRAPALDVWTVSVDEAGARHHDARLRVVERAWTATGLHFVVEELPSAERVAMSLGVVGDYNLCNLLCALAVLRAGGVTLQAAAQASHALTAVPGRMHAAWTDGPAELPLVLVDYAHTPDALEKALRALQPLAAHRGGRLWCVFGCGGDRDRTKRPLMAAAAEREAARLVLTSDNPRSEDPLQILLDMQAGLTEPVRAIVEPDRAEAIREAVQMADARDVILLAGKGHEDYQEVAGERRPFSDVVQGRLALQARWQAQQSGGQA</sequence>
<dbReference type="RefSeq" id="WP_133595374.1">
    <property type="nucleotide sequence ID" value="NZ_SNYL01000001.1"/>
</dbReference>
<proteinExistence type="inferred from homology"/>
<comment type="catalytic activity">
    <reaction evidence="2">
        <text>UDP-N-acetyl-alpha-D-muramoyl-L-alanyl-D-glutamate + meso-2,6-diaminopimelate + ATP = UDP-N-acetyl-alpha-D-muramoyl-L-alanyl-gamma-D-glutamyl-meso-2,6-diaminopimelate + ADP + phosphate + H(+)</text>
        <dbReference type="Rhea" id="RHEA:23676"/>
        <dbReference type="ChEBI" id="CHEBI:15378"/>
        <dbReference type="ChEBI" id="CHEBI:30616"/>
        <dbReference type="ChEBI" id="CHEBI:43474"/>
        <dbReference type="ChEBI" id="CHEBI:57791"/>
        <dbReference type="ChEBI" id="CHEBI:83900"/>
        <dbReference type="ChEBI" id="CHEBI:83905"/>
        <dbReference type="ChEBI" id="CHEBI:456216"/>
        <dbReference type="EC" id="6.3.2.13"/>
    </reaction>
</comment>
<feature type="binding site" evidence="2">
    <location>
        <position position="397"/>
    </location>
    <ligand>
        <name>meso-2,6-diaminopimelate</name>
        <dbReference type="ChEBI" id="CHEBI:57791"/>
    </ligand>
</feature>
<evidence type="ECO:0000313" key="6">
    <source>
        <dbReference type="EMBL" id="TDQ45163.1"/>
    </source>
</evidence>
<feature type="binding site" evidence="2">
    <location>
        <begin position="152"/>
        <end position="153"/>
    </location>
    <ligand>
        <name>UDP-N-acetyl-alpha-D-muramoyl-L-alanyl-D-glutamate</name>
        <dbReference type="ChEBI" id="CHEBI:83900"/>
    </ligand>
</feature>
<feature type="short sequence motif" description="Meso-diaminopimelate recognition motif" evidence="2">
    <location>
        <begin position="421"/>
        <end position="424"/>
    </location>
</feature>
<keyword evidence="2" id="KW-0963">Cytoplasm</keyword>
<comment type="caution">
    <text evidence="2">Lacks conserved residue(s) required for the propagation of feature annotation.</text>
</comment>
<feature type="binding site" evidence="2">
    <location>
        <position position="26"/>
    </location>
    <ligand>
        <name>UDP-N-acetyl-alpha-D-muramoyl-L-alanyl-D-glutamate</name>
        <dbReference type="ChEBI" id="CHEBI:83900"/>
    </ligand>
</feature>
<dbReference type="GO" id="GO:0071555">
    <property type="term" value="P:cell wall organization"/>
    <property type="evidence" value="ECO:0007669"/>
    <property type="project" value="UniProtKB-KW"/>
</dbReference>
<comment type="pathway">
    <text evidence="2 3">Cell wall biogenesis; peptidoglycan biosynthesis.</text>
</comment>
<reference evidence="6 7" key="1">
    <citation type="submission" date="2019-03" db="EMBL/GenBank/DDBJ databases">
        <title>Genomic Encyclopedia of Type Strains, Phase IV (KMG-IV): sequencing the most valuable type-strain genomes for metagenomic binning, comparative biology and taxonomic classification.</title>
        <authorList>
            <person name="Goeker M."/>
        </authorList>
    </citation>
    <scope>NUCLEOTIDE SEQUENCE [LARGE SCALE GENOMIC DNA]</scope>
    <source>
        <strain evidence="6 7">DSM 19605</strain>
    </source>
</reference>
<evidence type="ECO:0000259" key="5">
    <source>
        <dbReference type="Pfam" id="PF08245"/>
    </source>
</evidence>
<dbReference type="NCBIfam" id="TIGR01085">
    <property type="entry name" value="murE"/>
    <property type="match status" value="1"/>
</dbReference>
<feature type="domain" description="Mur ligase C-terminal" evidence="4">
    <location>
        <begin position="356"/>
        <end position="474"/>
    </location>
</feature>
<dbReference type="PANTHER" id="PTHR23135:SF4">
    <property type="entry name" value="UDP-N-ACETYLMURAMOYL-L-ALANYL-D-GLUTAMATE--2,6-DIAMINOPIMELATE LIGASE MURE HOMOLOG, CHLOROPLASTIC"/>
    <property type="match status" value="1"/>
</dbReference>
<dbReference type="InterPro" id="IPR036565">
    <property type="entry name" value="Mur-like_cat_sf"/>
</dbReference>
<dbReference type="AlphaFoldDB" id="A0A4R6UIN7"/>
<feature type="binding site" evidence="2">
    <location>
        <position position="472"/>
    </location>
    <ligand>
        <name>meso-2,6-diaminopimelate</name>
        <dbReference type="ChEBI" id="CHEBI:57791"/>
    </ligand>
</feature>
<keyword evidence="2 3" id="KW-0573">Peptidoglycan synthesis</keyword>
<keyword evidence="2 3" id="KW-0131">Cell cycle</keyword>
<feature type="binding site" evidence="2">
    <location>
        <position position="187"/>
    </location>
    <ligand>
        <name>UDP-N-acetyl-alpha-D-muramoyl-L-alanyl-D-glutamate</name>
        <dbReference type="ChEBI" id="CHEBI:83900"/>
    </ligand>
</feature>
<evidence type="ECO:0000256" key="3">
    <source>
        <dbReference type="RuleBase" id="RU004135"/>
    </source>
</evidence>
<dbReference type="GO" id="GO:0051301">
    <property type="term" value="P:cell division"/>
    <property type="evidence" value="ECO:0007669"/>
    <property type="project" value="UniProtKB-KW"/>
</dbReference>
<dbReference type="InterPro" id="IPR036615">
    <property type="entry name" value="Mur_ligase_C_dom_sf"/>
</dbReference>
<dbReference type="PANTHER" id="PTHR23135">
    <property type="entry name" value="MUR LIGASE FAMILY MEMBER"/>
    <property type="match status" value="1"/>
</dbReference>
<dbReference type="NCBIfam" id="NF001126">
    <property type="entry name" value="PRK00139.1-4"/>
    <property type="match status" value="1"/>
</dbReference>
<dbReference type="InterPro" id="IPR004101">
    <property type="entry name" value="Mur_ligase_C"/>
</dbReference>
<dbReference type="EMBL" id="SNYL01000001">
    <property type="protein sequence ID" value="TDQ45163.1"/>
    <property type="molecule type" value="Genomic_DNA"/>
</dbReference>
<feature type="binding site" evidence="2">
    <location>
        <position position="179"/>
    </location>
    <ligand>
        <name>UDP-N-acetyl-alpha-D-muramoyl-L-alanyl-D-glutamate</name>
        <dbReference type="ChEBI" id="CHEBI:83900"/>
    </ligand>
</feature>
<accession>A0A4R6UIN7</accession>
<dbReference type="InterPro" id="IPR005761">
    <property type="entry name" value="UDP-N-AcMur-Glu-dNH2Pim_ligase"/>
</dbReference>
<dbReference type="Proteomes" id="UP000295510">
    <property type="component" value="Unassembled WGS sequence"/>
</dbReference>
<evidence type="ECO:0000256" key="1">
    <source>
        <dbReference type="ARBA" id="ARBA00005898"/>
    </source>
</evidence>
<dbReference type="GO" id="GO:0005524">
    <property type="term" value="F:ATP binding"/>
    <property type="evidence" value="ECO:0007669"/>
    <property type="project" value="UniProtKB-UniRule"/>
</dbReference>
<dbReference type="GO" id="GO:0008360">
    <property type="term" value="P:regulation of cell shape"/>
    <property type="evidence" value="ECO:0007669"/>
    <property type="project" value="UniProtKB-KW"/>
</dbReference>
<dbReference type="EC" id="6.3.2.13" evidence="2"/>
<feature type="domain" description="Mur ligase central" evidence="5">
    <location>
        <begin position="107"/>
        <end position="319"/>
    </location>
</feature>
<dbReference type="InterPro" id="IPR013221">
    <property type="entry name" value="Mur_ligase_cen"/>
</dbReference>
<dbReference type="Gene3D" id="3.40.1190.10">
    <property type="entry name" value="Mur-like, catalytic domain"/>
    <property type="match status" value="1"/>
</dbReference>
<feature type="binding site" evidence="2">
    <location>
        <begin position="421"/>
        <end position="424"/>
    </location>
    <ligand>
        <name>meso-2,6-diaminopimelate</name>
        <dbReference type="ChEBI" id="CHEBI:57791"/>
    </ligand>
</feature>
<dbReference type="Gene3D" id="3.40.1390.10">
    <property type="entry name" value="MurE/MurF, N-terminal domain"/>
    <property type="match status" value="1"/>
</dbReference>
<comment type="similarity">
    <text evidence="1 2">Belongs to the MurCDEF family. MurE subfamily.</text>
</comment>
<name>A0A4R6UIN7_9BURK</name>
<dbReference type="SUPFAM" id="SSF53623">
    <property type="entry name" value="MurD-like peptide ligases, catalytic domain"/>
    <property type="match status" value="1"/>
</dbReference>
<dbReference type="GO" id="GO:0005737">
    <property type="term" value="C:cytoplasm"/>
    <property type="evidence" value="ECO:0007669"/>
    <property type="project" value="UniProtKB-SubCell"/>
</dbReference>
<dbReference type="GO" id="GO:0009252">
    <property type="term" value="P:peptidoglycan biosynthetic process"/>
    <property type="evidence" value="ECO:0007669"/>
    <property type="project" value="UniProtKB-UniRule"/>
</dbReference>
<keyword evidence="2" id="KW-0067">ATP-binding</keyword>
<dbReference type="HAMAP" id="MF_00208">
    <property type="entry name" value="MurE"/>
    <property type="match status" value="1"/>
</dbReference>
<evidence type="ECO:0000313" key="7">
    <source>
        <dbReference type="Proteomes" id="UP000295510"/>
    </source>
</evidence>
<evidence type="ECO:0000259" key="4">
    <source>
        <dbReference type="Pfam" id="PF02875"/>
    </source>
</evidence>
<gene>
    <name evidence="2" type="primary">murE</name>
    <name evidence="6" type="ORF">DFR43_10164</name>
</gene>
<keyword evidence="2 3" id="KW-0961">Cell wall biogenesis/degradation</keyword>
<dbReference type="OrthoDB" id="9800958at2"/>
<keyword evidence="2 3" id="KW-0133">Cell shape</keyword>
<keyword evidence="7" id="KW-1185">Reference proteome</keyword>
<dbReference type="Gene3D" id="3.90.190.20">
    <property type="entry name" value="Mur ligase, C-terminal domain"/>
    <property type="match status" value="1"/>
</dbReference>
<feature type="modified residue" description="N6-carboxylysine" evidence="2">
    <location>
        <position position="219"/>
    </location>
</feature>
<comment type="function">
    <text evidence="2">Catalyzes the addition of meso-diaminopimelic acid to the nucleotide precursor UDP-N-acetylmuramoyl-L-alanyl-D-glutamate (UMAG) in the biosynthesis of bacterial cell-wall peptidoglycan.</text>
</comment>
<protein>
    <recommendedName>
        <fullName evidence="2">UDP-N-acetylmuramoyl-L-alanyl-D-glutamate--2,6-diaminopimelate ligase</fullName>
        <ecNumber evidence="2">6.3.2.13</ecNumber>
    </recommendedName>
    <alternativeName>
        <fullName evidence="2">Meso-A2pm-adding enzyme</fullName>
    </alternativeName>
    <alternativeName>
        <fullName evidence="2">Meso-diaminopimelate-adding enzyme</fullName>
    </alternativeName>
    <alternativeName>
        <fullName evidence="2">UDP-MurNAc-L-Ala-D-Glu:meso-diaminopimelate ligase</fullName>
    </alternativeName>
    <alternativeName>
        <fullName evidence="2">UDP-MurNAc-tripeptide synthetase</fullName>
    </alternativeName>
    <alternativeName>
        <fullName evidence="2">UDP-N-acetylmuramyl-tripeptide synthetase</fullName>
    </alternativeName>
</protein>